<organism evidence="2 3">
    <name type="scientific">Galerina marginata (strain CBS 339.88)</name>
    <dbReference type="NCBI Taxonomy" id="685588"/>
    <lineage>
        <taxon>Eukaryota</taxon>
        <taxon>Fungi</taxon>
        <taxon>Dikarya</taxon>
        <taxon>Basidiomycota</taxon>
        <taxon>Agaricomycotina</taxon>
        <taxon>Agaricomycetes</taxon>
        <taxon>Agaricomycetidae</taxon>
        <taxon>Agaricales</taxon>
        <taxon>Agaricineae</taxon>
        <taxon>Strophariaceae</taxon>
        <taxon>Galerina</taxon>
    </lineage>
</organism>
<reference evidence="3" key="1">
    <citation type="journal article" date="2014" name="Proc. Natl. Acad. Sci. U.S.A.">
        <title>Extensive sampling of basidiomycete genomes demonstrates inadequacy of the white-rot/brown-rot paradigm for wood decay fungi.</title>
        <authorList>
            <person name="Riley R."/>
            <person name="Salamov A.A."/>
            <person name="Brown D.W."/>
            <person name="Nagy L.G."/>
            <person name="Floudas D."/>
            <person name="Held B.W."/>
            <person name="Levasseur A."/>
            <person name="Lombard V."/>
            <person name="Morin E."/>
            <person name="Otillar R."/>
            <person name="Lindquist E.A."/>
            <person name="Sun H."/>
            <person name="LaButti K.M."/>
            <person name="Schmutz J."/>
            <person name="Jabbour D."/>
            <person name="Luo H."/>
            <person name="Baker S.E."/>
            <person name="Pisabarro A.G."/>
            <person name="Walton J.D."/>
            <person name="Blanchette R.A."/>
            <person name="Henrissat B."/>
            <person name="Martin F."/>
            <person name="Cullen D."/>
            <person name="Hibbett D.S."/>
            <person name="Grigoriev I.V."/>
        </authorList>
    </citation>
    <scope>NUCLEOTIDE SEQUENCE [LARGE SCALE GENOMIC DNA]</scope>
    <source>
        <strain evidence="3">CBS 339.88</strain>
    </source>
</reference>
<dbReference type="EMBL" id="KL142368">
    <property type="protein sequence ID" value="KDR84629.1"/>
    <property type="molecule type" value="Genomic_DNA"/>
</dbReference>
<dbReference type="AlphaFoldDB" id="A0A067TXC3"/>
<accession>A0A067TXC3</accession>
<sequence length="167" mass="17946">MTYLATVSRASWATTANPTVVTRSVTHENGVRVNDQTDQPRRYHLQLQTNGEKGGIGLPVTVARGKRPRRKRGGFKDVRRGGRAGPKVGMKRVIVERPENGIDEAEEWVSSLGLGFKLPGETNSSSEHRAQSLSTGGGPGGTPSLLGKIYAPRSRQAKEETGDDALG</sequence>
<evidence type="ECO:0000313" key="2">
    <source>
        <dbReference type="EMBL" id="KDR84629.1"/>
    </source>
</evidence>
<evidence type="ECO:0000313" key="3">
    <source>
        <dbReference type="Proteomes" id="UP000027222"/>
    </source>
</evidence>
<proteinExistence type="predicted"/>
<name>A0A067TXC3_GALM3</name>
<feature type="region of interest" description="Disordered" evidence="1">
    <location>
        <begin position="115"/>
        <end position="167"/>
    </location>
</feature>
<protein>
    <submittedName>
        <fullName evidence="2">Uncharacterized protein</fullName>
    </submittedName>
</protein>
<keyword evidence="3" id="KW-1185">Reference proteome</keyword>
<evidence type="ECO:0000256" key="1">
    <source>
        <dbReference type="SAM" id="MobiDB-lite"/>
    </source>
</evidence>
<feature type="region of interest" description="Disordered" evidence="1">
    <location>
        <begin position="66"/>
        <end position="90"/>
    </location>
</feature>
<dbReference type="Proteomes" id="UP000027222">
    <property type="component" value="Unassembled WGS sequence"/>
</dbReference>
<gene>
    <name evidence="2" type="ORF">GALMADRAFT_206165</name>
</gene>
<dbReference type="HOGENOM" id="CLU_1594661_0_0_1"/>